<gene>
    <name evidence="1" type="ORF">C8F04DRAFT_1252217</name>
</gene>
<name>A0AAD6TAV1_9AGAR</name>
<organism evidence="1 2">
    <name type="scientific">Mycena alexandri</name>
    <dbReference type="NCBI Taxonomy" id="1745969"/>
    <lineage>
        <taxon>Eukaryota</taxon>
        <taxon>Fungi</taxon>
        <taxon>Dikarya</taxon>
        <taxon>Basidiomycota</taxon>
        <taxon>Agaricomycotina</taxon>
        <taxon>Agaricomycetes</taxon>
        <taxon>Agaricomycetidae</taxon>
        <taxon>Agaricales</taxon>
        <taxon>Marasmiineae</taxon>
        <taxon>Mycenaceae</taxon>
        <taxon>Mycena</taxon>
    </lineage>
</organism>
<sequence>MSEQPLQADFLPLSVYNQAAIIILQHFAFNDTWDSVLSALDADTLFELVLRSLKLFEIVMTYVRNHQPSTGHVDELRTGHSSDRFSSLPVELFPDVRFMQTVTESVLAGPVIQYLLDYSYSPFGFIVYSTPARFNQIIRFFEPTTSYTANDDLPGPGMSEGVDRAARFIDDDAKVRICVMCSISANALDPVTYSPFSHLMAAITTFGVFLVYPETATNRITFPNRECLDFGNEFTAARIIDCYRGFKDHFYYSHHLASHHLCGISWECPSTQRSTADPGCLHLFYPSLPAGCDKIPETVYPSENAMTWSLGGVPPPSILHRPILFHAMAPFPLLRHIQIDKDYGHKHFLVNAVHGEDFAATRDRSTINGSLWTFKQYGGNEVDEEGDFRDRVRPFHGHIFGRVDGVFESQVGYLVRLRCPEGASCGVQVKFDEQVARLREILADDVIAEHGPLASSWFWVNTLDVSLPSKPDCFYVWLPSASTDPALFNHSVVEMHAYTMKVRDFWYLPKEETQIKGKDYRCDVHPGLCCSKDARGASLIYTKLGRDFLPTRECSIGQKSLFTFKEAGSAVSWPTATKHGYSRHFRCLAFGEVVCSWGMSDNSGIAVELKCPTGATCYAADLFYKQVRSLQRILQTDCADSGGNCSRSWFHRGGPGDCGEGRFWARFTGVGEQSHQDLVDLLLPGKVINTLVSFIRVDSPKNPETGLINMEFSMVADGAVHLDEGDIGVKGVDYTCDRLKDGCQYCAKSE</sequence>
<dbReference type="Proteomes" id="UP001218188">
    <property type="component" value="Unassembled WGS sequence"/>
</dbReference>
<keyword evidence="2" id="KW-1185">Reference proteome</keyword>
<proteinExistence type="predicted"/>
<dbReference type="EMBL" id="JARJCM010000013">
    <property type="protein sequence ID" value="KAJ7042240.1"/>
    <property type="molecule type" value="Genomic_DNA"/>
</dbReference>
<evidence type="ECO:0000313" key="1">
    <source>
        <dbReference type="EMBL" id="KAJ7042240.1"/>
    </source>
</evidence>
<comment type="caution">
    <text evidence="1">The sequence shown here is derived from an EMBL/GenBank/DDBJ whole genome shotgun (WGS) entry which is preliminary data.</text>
</comment>
<dbReference type="AlphaFoldDB" id="A0AAD6TAV1"/>
<reference evidence="1" key="1">
    <citation type="submission" date="2023-03" db="EMBL/GenBank/DDBJ databases">
        <title>Massive genome expansion in bonnet fungi (Mycena s.s.) driven by repeated elements and novel gene families across ecological guilds.</title>
        <authorList>
            <consortium name="Lawrence Berkeley National Laboratory"/>
            <person name="Harder C.B."/>
            <person name="Miyauchi S."/>
            <person name="Viragh M."/>
            <person name="Kuo A."/>
            <person name="Thoen E."/>
            <person name="Andreopoulos B."/>
            <person name="Lu D."/>
            <person name="Skrede I."/>
            <person name="Drula E."/>
            <person name="Henrissat B."/>
            <person name="Morin E."/>
            <person name="Kohler A."/>
            <person name="Barry K."/>
            <person name="LaButti K."/>
            <person name="Morin E."/>
            <person name="Salamov A."/>
            <person name="Lipzen A."/>
            <person name="Mereny Z."/>
            <person name="Hegedus B."/>
            <person name="Baldrian P."/>
            <person name="Stursova M."/>
            <person name="Weitz H."/>
            <person name="Taylor A."/>
            <person name="Grigoriev I.V."/>
            <person name="Nagy L.G."/>
            <person name="Martin F."/>
            <person name="Kauserud H."/>
        </authorList>
    </citation>
    <scope>NUCLEOTIDE SEQUENCE</scope>
    <source>
        <strain evidence="1">CBHHK200</strain>
    </source>
</reference>
<protein>
    <submittedName>
        <fullName evidence="1">Uncharacterized protein</fullName>
    </submittedName>
</protein>
<accession>A0AAD6TAV1</accession>
<evidence type="ECO:0000313" key="2">
    <source>
        <dbReference type="Proteomes" id="UP001218188"/>
    </source>
</evidence>